<accession>A0AAU0MZZ5</accession>
<name>A0AAU0MZZ5_9GAMM</name>
<dbReference type="Proteomes" id="UP001302477">
    <property type="component" value="Chromosome"/>
</dbReference>
<proteinExistence type="predicted"/>
<dbReference type="EMBL" id="CP137555">
    <property type="protein sequence ID" value="WOX06191.1"/>
    <property type="molecule type" value="Genomic_DNA"/>
</dbReference>
<dbReference type="AlphaFoldDB" id="A0AAU0MZZ5"/>
<feature type="compositionally biased region" description="Polar residues" evidence="1">
    <location>
        <begin position="55"/>
        <end position="66"/>
    </location>
</feature>
<protein>
    <recommendedName>
        <fullName evidence="4">Lipoprotein</fullName>
    </recommendedName>
</protein>
<dbReference type="KEGG" id="mpaf:R5R33_03410"/>
<feature type="compositionally biased region" description="Basic and acidic residues" evidence="1">
    <location>
        <begin position="22"/>
        <end position="44"/>
    </location>
</feature>
<evidence type="ECO:0000313" key="2">
    <source>
        <dbReference type="EMBL" id="WOX06191.1"/>
    </source>
</evidence>
<sequence length="171" mass="17948">MSFGKWMVAMVALTALVCTGCDDRGARSPEPSKVESKMTPKDSSSEDVSTETSVPASPQSAGPQGQVTDTLWVMESRGTRQCEGGGLTVEQSRGKLVDSGIQVVESRCGVRTDRMYPQVCGGATGDILLHRIPTGMLDAALELGFDPVGNVSYQFSSCAPKPGTGSGRSEI</sequence>
<dbReference type="RefSeq" id="WP_318954649.1">
    <property type="nucleotide sequence ID" value="NZ_CP137555.1"/>
</dbReference>
<reference evidence="2 3" key="1">
    <citation type="submission" date="2023-10" db="EMBL/GenBank/DDBJ databases">
        <title>Description of Microbulbifer bruguierae sp. nov., isolated from the sediments of mangrove plant Bruguiera sexangula and comparative genomic analyses of the genus Microbulbifer.</title>
        <authorList>
            <person name="Long M."/>
        </authorList>
    </citation>
    <scope>NUCLEOTIDE SEQUENCE [LARGE SCALE GENOMIC DNA]</scope>
    <source>
        <strain evidence="2 3">SPO729</strain>
    </source>
</reference>
<organism evidence="2 3">
    <name type="scientific">Microbulbifer pacificus</name>
    <dbReference type="NCBI Taxonomy" id="407164"/>
    <lineage>
        <taxon>Bacteria</taxon>
        <taxon>Pseudomonadati</taxon>
        <taxon>Pseudomonadota</taxon>
        <taxon>Gammaproteobacteria</taxon>
        <taxon>Cellvibrionales</taxon>
        <taxon>Microbulbiferaceae</taxon>
        <taxon>Microbulbifer</taxon>
    </lineage>
</organism>
<evidence type="ECO:0008006" key="4">
    <source>
        <dbReference type="Google" id="ProtNLM"/>
    </source>
</evidence>
<gene>
    <name evidence="2" type="ORF">R5R33_03410</name>
</gene>
<keyword evidence="3" id="KW-1185">Reference proteome</keyword>
<feature type="region of interest" description="Disordered" evidence="1">
    <location>
        <begin position="22"/>
        <end position="66"/>
    </location>
</feature>
<evidence type="ECO:0000256" key="1">
    <source>
        <dbReference type="SAM" id="MobiDB-lite"/>
    </source>
</evidence>
<evidence type="ECO:0000313" key="3">
    <source>
        <dbReference type="Proteomes" id="UP001302477"/>
    </source>
</evidence>